<keyword evidence="1" id="KW-0472">Membrane</keyword>
<evidence type="ECO:0000313" key="3">
    <source>
        <dbReference type="EMBL" id="UZE95895.1"/>
    </source>
</evidence>
<accession>A0ABY6N1J0</accession>
<feature type="transmembrane region" description="Helical" evidence="1">
    <location>
        <begin position="12"/>
        <end position="31"/>
    </location>
</feature>
<sequence>MDKRLSSRISNLVLIVFLVVIVLLSVIKLIFPAENYRQQITAQLTNITGQPIEISGALEWYLSPFPSLYADSIIARNSDFRLDEVSVSFSMLDLARFKVTPTELRVEKAYSLFNVKAEPLFEQATIRFNPAGTLPNSFELITRHNSLLRGEGLNVRGHIEHLDAGRFHIEGTLINMSEARQGEKEPFENTSLNVDLAQGENPNAHTFDLRLSAGDLIVSSSGQLTTSKQQVSVEFAQIKTPNMTLSGQSTWLRESSSIHNTFQGKRIAIPDICFEKPYRSNSVYCYDLAMLMMLPGQNALQANTLDVHQQTLKDLNLSWQISDGEIIINHATAQAMGGTLNLNGGFVLASSSWNFSLQSQQIQIETLLSAFDLKPQLFGTGSINLTGSGELKDNSLENHKISGEVVITNGKTALFNLEKELCTQVKGVVITDSTTTPFQRLTVSIEKENNHLKIPYFISQLDGATISGQGKVTQDNSVSLNMNIKLDKQEWSLCKLPRALTGVDWPLTCKKQLSGAGNCNINFKQMGLSALLLAEDPERKDKAKQQFKELKESKKVKKVLNRLEKWLEE</sequence>
<dbReference type="RefSeq" id="WP_265047378.1">
    <property type="nucleotide sequence ID" value="NZ_CP100390.1"/>
</dbReference>
<name>A0ABY6N1J0_9ALTE</name>
<dbReference type="InterPro" id="IPR007844">
    <property type="entry name" value="AsmA"/>
</dbReference>
<dbReference type="PANTHER" id="PTHR30441:SF8">
    <property type="entry name" value="DUF748 DOMAIN-CONTAINING PROTEIN"/>
    <property type="match status" value="1"/>
</dbReference>
<dbReference type="Proteomes" id="UP001163739">
    <property type="component" value="Chromosome"/>
</dbReference>
<protein>
    <submittedName>
        <fullName evidence="3">AsmA-like C-terminal region-containing protein</fullName>
    </submittedName>
</protein>
<feature type="domain" description="AsmA" evidence="2">
    <location>
        <begin position="8"/>
        <end position="108"/>
    </location>
</feature>
<dbReference type="InterPro" id="IPR052894">
    <property type="entry name" value="AsmA-related"/>
</dbReference>
<keyword evidence="4" id="KW-1185">Reference proteome</keyword>
<reference evidence="3" key="1">
    <citation type="submission" date="2022-06" db="EMBL/GenBank/DDBJ databases">
        <title>Alkalimarinus sp. nov., isolated from gut of a Alitta virens.</title>
        <authorList>
            <person name="Yang A.I."/>
            <person name="Shin N.-R."/>
        </authorList>
    </citation>
    <scope>NUCLEOTIDE SEQUENCE</scope>
    <source>
        <strain evidence="3">A2M4</strain>
    </source>
</reference>
<dbReference type="PANTHER" id="PTHR30441">
    <property type="entry name" value="DUF748 DOMAIN-CONTAINING PROTEIN"/>
    <property type="match status" value="1"/>
</dbReference>
<evidence type="ECO:0000313" key="4">
    <source>
        <dbReference type="Proteomes" id="UP001163739"/>
    </source>
</evidence>
<keyword evidence="1" id="KW-1133">Transmembrane helix</keyword>
<dbReference type="EMBL" id="CP100390">
    <property type="protein sequence ID" value="UZE95895.1"/>
    <property type="molecule type" value="Genomic_DNA"/>
</dbReference>
<gene>
    <name evidence="3" type="ORF">NKI27_17890</name>
</gene>
<evidence type="ECO:0000256" key="1">
    <source>
        <dbReference type="SAM" id="Phobius"/>
    </source>
</evidence>
<dbReference type="Pfam" id="PF05170">
    <property type="entry name" value="AsmA"/>
    <property type="match status" value="1"/>
</dbReference>
<proteinExistence type="predicted"/>
<organism evidence="3 4">
    <name type="scientific">Alkalimarinus alittae</name>
    <dbReference type="NCBI Taxonomy" id="2961619"/>
    <lineage>
        <taxon>Bacteria</taxon>
        <taxon>Pseudomonadati</taxon>
        <taxon>Pseudomonadota</taxon>
        <taxon>Gammaproteobacteria</taxon>
        <taxon>Alteromonadales</taxon>
        <taxon>Alteromonadaceae</taxon>
        <taxon>Alkalimarinus</taxon>
    </lineage>
</organism>
<evidence type="ECO:0000259" key="2">
    <source>
        <dbReference type="Pfam" id="PF05170"/>
    </source>
</evidence>
<keyword evidence="1" id="KW-0812">Transmembrane</keyword>